<protein>
    <submittedName>
        <fullName evidence="1">Uncharacterized protein</fullName>
    </submittedName>
</protein>
<gene>
    <name evidence="1" type="ORF">N7G274_009717</name>
</gene>
<dbReference type="EMBL" id="JBEFKJ010000039">
    <property type="protein sequence ID" value="KAL2037604.1"/>
    <property type="molecule type" value="Genomic_DNA"/>
</dbReference>
<accession>A0ABR3ZVG8</accession>
<evidence type="ECO:0000313" key="2">
    <source>
        <dbReference type="Proteomes" id="UP001590950"/>
    </source>
</evidence>
<organism evidence="1 2">
    <name type="scientific">Stereocaulon virgatum</name>
    <dbReference type="NCBI Taxonomy" id="373712"/>
    <lineage>
        <taxon>Eukaryota</taxon>
        <taxon>Fungi</taxon>
        <taxon>Dikarya</taxon>
        <taxon>Ascomycota</taxon>
        <taxon>Pezizomycotina</taxon>
        <taxon>Lecanoromycetes</taxon>
        <taxon>OSLEUM clade</taxon>
        <taxon>Lecanoromycetidae</taxon>
        <taxon>Lecanorales</taxon>
        <taxon>Lecanorineae</taxon>
        <taxon>Stereocaulaceae</taxon>
        <taxon>Stereocaulon</taxon>
    </lineage>
</organism>
<keyword evidence="2" id="KW-1185">Reference proteome</keyword>
<comment type="caution">
    <text evidence="1">The sequence shown here is derived from an EMBL/GenBank/DDBJ whole genome shotgun (WGS) entry which is preliminary data.</text>
</comment>
<evidence type="ECO:0000313" key="1">
    <source>
        <dbReference type="EMBL" id="KAL2037604.1"/>
    </source>
</evidence>
<reference evidence="1 2" key="1">
    <citation type="submission" date="2024-09" db="EMBL/GenBank/DDBJ databases">
        <title>Rethinking Asexuality: The Enigmatic Case of Functional Sexual Genes in Lepraria (Stereocaulaceae).</title>
        <authorList>
            <person name="Doellman M."/>
            <person name="Sun Y."/>
            <person name="Barcenas-Pena A."/>
            <person name="Lumbsch H.T."/>
            <person name="Grewe F."/>
        </authorList>
    </citation>
    <scope>NUCLEOTIDE SEQUENCE [LARGE SCALE GENOMIC DNA]</scope>
    <source>
        <strain evidence="1 2">Mercado 3170</strain>
    </source>
</reference>
<proteinExistence type="predicted"/>
<dbReference type="Proteomes" id="UP001590950">
    <property type="component" value="Unassembled WGS sequence"/>
</dbReference>
<name>A0ABR3ZVG8_9LECA</name>
<sequence>MKTQPAPLPPFKAQILLEMVLTDLALDLAIVRLLFVRTFLDQAYSQIRVDVCTRHPSRSLISIERMKPTGEGQIYRPLVQPQLFRRLETVSPVQAFDLTAGRKIQLRIPYPPCG</sequence>